<comment type="subcellular location">
    <subcellularLocation>
        <location evidence="1">Secreted</location>
    </subcellularLocation>
</comment>
<evidence type="ECO:0000256" key="1">
    <source>
        <dbReference type="ARBA" id="ARBA00004613"/>
    </source>
</evidence>
<dbReference type="GO" id="GO:0005884">
    <property type="term" value="C:actin filament"/>
    <property type="evidence" value="ECO:0007669"/>
    <property type="project" value="TreeGrafter"/>
</dbReference>
<feature type="signal peptide" evidence="5">
    <location>
        <begin position="1"/>
        <end position="17"/>
    </location>
</feature>
<evidence type="ECO:0000256" key="3">
    <source>
        <dbReference type="ARBA" id="ARBA00022729"/>
    </source>
</evidence>
<keyword evidence="3 5" id="KW-0732">Signal</keyword>
<dbReference type="OrthoDB" id="9981160at2759"/>
<evidence type="ECO:0000256" key="2">
    <source>
        <dbReference type="ARBA" id="ARBA00022525"/>
    </source>
</evidence>
<evidence type="ECO:0000313" key="6">
    <source>
        <dbReference type="EnsemblMetazoa" id="Aqu2.1.44133_001"/>
    </source>
</evidence>
<organism evidence="6">
    <name type="scientific">Amphimedon queenslandica</name>
    <name type="common">Sponge</name>
    <dbReference type="NCBI Taxonomy" id="400682"/>
    <lineage>
        <taxon>Eukaryota</taxon>
        <taxon>Metazoa</taxon>
        <taxon>Porifera</taxon>
        <taxon>Demospongiae</taxon>
        <taxon>Heteroscleromorpha</taxon>
        <taxon>Haplosclerida</taxon>
        <taxon>Niphatidae</taxon>
        <taxon>Amphimedon</taxon>
    </lineage>
</organism>
<dbReference type="InParanoid" id="A0A1X7VVK5"/>
<evidence type="ECO:0000256" key="4">
    <source>
        <dbReference type="SAM" id="MobiDB-lite"/>
    </source>
</evidence>
<dbReference type="KEGG" id="aqu:109580556"/>
<dbReference type="InterPro" id="IPR004153">
    <property type="entry name" value="CXCXC_repeat"/>
</dbReference>
<dbReference type="GO" id="GO:0005576">
    <property type="term" value="C:extracellular region"/>
    <property type="evidence" value="ECO:0007669"/>
    <property type="project" value="UniProtKB-SubCell"/>
</dbReference>
<feature type="compositionally biased region" description="Basic residues" evidence="4">
    <location>
        <begin position="352"/>
        <end position="361"/>
    </location>
</feature>
<feature type="compositionally biased region" description="Low complexity" evidence="4">
    <location>
        <begin position="341"/>
        <end position="351"/>
    </location>
</feature>
<reference evidence="7" key="1">
    <citation type="journal article" date="2010" name="Nature">
        <title>The Amphimedon queenslandica genome and the evolution of animal complexity.</title>
        <authorList>
            <person name="Srivastava M."/>
            <person name="Simakov O."/>
            <person name="Chapman J."/>
            <person name="Fahey B."/>
            <person name="Gauthier M.E."/>
            <person name="Mitros T."/>
            <person name="Richards G.S."/>
            <person name="Conaco C."/>
            <person name="Dacre M."/>
            <person name="Hellsten U."/>
            <person name="Larroux C."/>
            <person name="Putnam N.H."/>
            <person name="Stanke M."/>
            <person name="Adamska M."/>
            <person name="Darling A."/>
            <person name="Degnan S.M."/>
            <person name="Oakley T.H."/>
            <person name="Plachetzki D.C."/>
            <person name="Zhai Y."/>
            <person name="Adamski M."/>
            <person name="Calcino A."/>
            <person name="Cummins S.F."/>
            <person name="Goodstein D.M."/>
            <person name="Harris C."/>
            <person name="Jackson D.J."/>
            <person name="Leys S.P."/>
            <person name="Shu S."/>
            <person name="Woodcroft B.J."/>
            <person name="Vervoort M."/>
            <person name="Kosik K.S."/>
            <person name="Manning G."/>
            <person name="Degnan B.M."/>
            <person name="Rokhsar D.S."/>
        </authorList>
    </citation>
    <scope>NUCLEOTIDE SEQUENCE [LARGE SCALE GENOMIC DNA]</scope>
</reference>
<proteinExistence type="predicted"/>
<accession>A0A1X7VVK5</accession>
<evidence type="ECO:0000256" key="5">
    <source>
        <dbReference type="SAM" id="SignalP"/>
    </source>
</evidence>
<sequence length="450" mass="48628">MKLICCALLLIALGAQAYLPNKHAGHLVHPYNYGYQQGYHGYYPYNIPINYRYNGGLNHHNNHHGHRRCPGNTQTCPEGYTFNRRLCGCFKDGDELPETTGQTPRKVKVPVPVPVPIPAVRPPPCQRIFPCTVGQVFDESRCQCVCAVQITQCPGRTTYNPSQCKCECTIIQACLSFQRFNTLLCVCEPSTPPTVPLPPAPLPPVVVFPPAPAPPGPLPPLPPAGPICPPSSQFRCNSFQVLNPSTCNCECSPLAASRCRFPQSLNPTTCQCECSRTTAASCNSQLQRFNFDNCECECINVFVTIQRTIPGAPVRGPSIPGPFVPGPFIPAPPAPFPPFIPRTGRTGTPGTRSKRRAKKREARNGEVLGPDGEFKVRGVMKRRTGPTGPGTGPGFIFPPILPPVRGPPVRGPSIPGPFVPGPSTIVTERRLVSAPCPAGTVVNSRSCECL</sequence>
<dbReference type="Pfam" id="PF03128">
    <property type="entry name" value="CXCXC"/>
    <property type="match status" value="1"/>
</dbReference>
<gene>
    <name evidence="6" type="primary">109580556</name>
</gene>
<keyword evidence="2" id="KW-0964">Secreted</keyword>
<dbReference type="AlphaFoldDB" id="A0A1X7VVK5"/>
<dbReference type="Proteomes" id="UP000007879">
    <property type="component" value="Unassembled WGS sequence"/>
</dbReference>
<dbReference type="EnsemblMetazoa" id="Aqu2.1.44133_001">
    <property type="protein sequence ID" value="Aqu2.1.44133_001"/>
    <property type="gene ID" value="Aqu2.1.44133"/>
</dbReference>
<feature type="chain" id="PRO_5010884428" evidence="5">
    <location>
        <begin position="18"/>
        <end position="450"/>
    </location>
</feature>
<protein>
    <submittedName>
        <fullName evidence="6">Uncharacterized protein</fullName>
    </submittedName>
</protein>
<dbReference type="PANTHER" id="PTHR45691">
    <property type="entry name" value="PROTEIN DIAPHANOUS"/>
    <property type="match status" value="1"/>
</dbReference>
<dbReference type="PANTHER" id="PTHR45691:SF6">
    <property type="entry name" value="PROTEIN DIAPHANOUS"/>
    <property type="match status" value="1"/>
</dbReference>
<feature type="region of interest" description="Disordered" evidence="4">
    <location>
        <begin position="340"/>
        <end position="372"/>
    </location>
</feature>
<keyword evidence="7" id="KW-1185">Reference proteome</keyword>
<dbReference type="InterPro" id="IPR051412">
    <property type="entry name" value="Formin_Homology_Diaphanous_sf"/>
</dbReference>
<dbReference type="GO" id="GO:0030041">
    <property type="term" value="P:actin filament polymerization"/>
    <property type="evidence" value="ECO:0007669"/>
    <property type="project" value="TreeGrafter"/>
</dbReference>
<reference evidence="6" key="2">
    <citation type="submission" date="2017-05" db="UniProtKB">
        <authorList>
            <consortium name="EnsemblMetazoa"/>
        </authorList>
    </citation>
    <scope>IDENTIFICATION</scope>
</reference>
<name>A0A1X7VVK5_AMPQE</name>
<evidence type="ECO:0000313" key="7">
    <source>
        <dbReference type="Proteomes" id="UP000007879"/>
    </source>
</evidence>
<dbReference type="EnsemblMetazoa" id="XM_019993868.1">
    <property type="protein sequence ID" value="XP_019849427.1"/>
    <property type="gene ID" value="LOC109580556"/>
</dbReference>